<evidence type="ECO:0000256" key="2">
    <source>
        <dbReference type="ARBA" id="ARBA00022692"/>
    </source>
</evidence>
<dbReference type="PANTHER" id="PTHR24028:SF262">
    <property type="entry name" value="CADHERIN-RELATED FAMILY MEMBER 3"/>
    <property type="match status" value="1"/>
</dbReference>
<dbReference type="PRINTS" id="PR00205">
    <property type="entry name" value="CADHERIN"/>
</dbReference>
<dbReference type="SUPFAM" id="SSF49313">
    <property type="entry name" value="Cadherin-like"/>
    <property type="match status" value="5"/>
</dbReference>
<feature type="region of interest" description="Disordered" evidence="9">
    <location>
        <begin position="1108"/>
        <end position="1173"/>
    </location>
</feature>
<dbReference type="PROSITE" id="PS50268">
    <property type="entry name" value="CADHERIN_2"/>
    <property type="match status" value="6"/>
</dbReference>
<keyword evidence="13" id="KW-1185">Reference proteome</keyword>
<evidence type="ECO:0000256" key="9">
    <source>
        <dbReference type="SAM" id="MobiDB-lite"/>
    </source>
</evidence>
<dbReference type="CDD" id="cd11304">
    <property type="entry name" value="Cadherin_repeat"/>
    <property type="match status" value="5"/>
</dbReference>
<evidence type="ECO:0000256" key="6">
    <source>
        <dbReference type="ARBA" id="ARBA00023136"/>
    </source>
</evidence>
<feature type="domain" description="Cadherin" evidence="11">
    <location>
        <begin position="417"/>
        <end position="520"/>
    </location>
</feature>
<dbReference type="PROSITE" id="PS00232">
    <property type="entry name" value="CADHERIN_1"/>
    <property type="match status" value="3"/>
</dbReference>
<evidence type="ECO:0000256" key="7">
    <source>
        <dbReference type="ARBA" id="ARBA00023180"/>
    </source>
</evidence>
<feature type="compositionally biased region" description="Basic and acidic residues" evidence="9">
    <location>
        <begin position="1108"/>
        <end position="1126"/>
    </location>
</feature>
<evidence type="ECO:0000313" key="12">
    <source>
        <dbReference type="EMBL" id="CAC5413658.1"/>
    </source>
</evidence>
<gene>
    <name evidence="12" type="ORF">MCOR_46527</name>
</gene>
<evidence type="ECO:0000313" key="13">
    <source>
        <dbReference type="Proteomes" id="UP000507470"/>
    </source>
</evidence>
<dbReference type="Gene3D" id="2.60.40.60">
    <property type="entry name" value="Cadherins"/>
    <property type="match status" value="6"/>
</dbReference>
<feature type="domain" description="Cadherin" evidence="11">
    <location>
        <begin position="189"/>
        <end position="298"/>
    </location>
</feature>
<dbReference type="Pfam" id="PF00028">
    <property type="entry name" value="Cadherin"/>
    <property type="match status" value="2"/>
</dbReference>
<keyword evidence="7" id="KW-0325">Glycoprotein</keyword>
<evidence type="ECO:0000256" key="4">
    <source>
        <dbReference type="ARBA" id="ARBA00022837"/>
    </source>
</evidence>
<evidence type="ECO:0000256" key="5">
    <source>
        <dbReference type="ARBA" id="ARBA00022989"/>
    </source>
</evidence>
<dbReference type="InterPro" id="IPR015919">
    <property type="entry name" value="Cadherin-like_sf"/>
</dbReference>
<dbReference type="EMBL" id="CACVKT020008197">
    <property type="protein sequence ID" value="CAC5413658.1"/>
    <property type="molecule type" value="Genomic_DNA"/>
</dbReference>
<accession>A0A6J8E0U9</accession>
<reference evidence="12 13" key="1">
    <citation type="submission" date="2020-06" db="EMBL/GenBank/DDBJ databases">
        <authorList>
            <person name="Li R."/>
            <person name="Bekaert M."/>
        </authorList>
    </citation>
    <scope>NUCLEOTIDE SEQUENCE [LARGE SCALE GENOMIC DNA]</scope>
    <source>
        <strain evidence="13">wild</strain>
    </source>
</reference>
<comment type="subcellular location">
    <subcellularLocation>
        <location evidence="1">Membrane</location>
        <topology evidence="1">Single-pass membrane protein</topology>
    </subcellularLocation>
</comment>
<dbReference type="InterPro" id="IPR020894">
    <property type="entry name" value="Cadherin_CS"/>
</dbReference>
<evidence type="ECO:0000256" key="3">
    <source>
        <dbReference type="ARBA" id="ARBA00022737"/>
    </source>
</evidence>
<organism evidence="12 13">
    <name type="scientific">Mytilus coruscus</name>
    <name type="common">Sea mussel</name>
    <dbReference type="NCBI Taxonomy" id="42192"/>
    <lineage>
        <taxon>Eukaryota</taxon>
        <taxon>Metazoa</taxon>
        <taxon>Spiralia</taxon>
        <taxon>Lophotrochozoa</taxon>
        <taxon>Mollusca</taxon>
        <taxon>Bivalvia</taxon>
        <taxon>Autobranchia</taxon>
        <taxon>Pteriomorphia</taxon>
        <taxon>Mytilida</taxon>
        <taxon>Mytiloidea</taxon>
        <taxon>Mytilidae</taxon>
        <taxon>Mytilinae</taxon>
        <taxon>Mytilus</taxon>
    </lineage>
</organism>
<keyword evidence="5 10" id="KW-1133">Transmembrane helix</keyword>
<name>A0A6J8E0U9_MYTCO</name>
<feature type="domain" description="Cadherin" evidence="11">
    <location>
        <begin position="86"/>
        <end position="188"/>
    </location>
</feature>
<evidence type="ECO:0000256" key="10">
    <source>
        <dbReference type="SAM" id="Phobius"/>
    </source>
</evidence>
<keyword evidence="6 10" id="KW-0472">Membrane</keyword>
<feature type="domain" description="Cadherin" evidence="11">
    <location>
        <begin position="532"/>
        <end position="598"/>
    </location>
</feature>
<feature type="compositionally biased region" description="Polar residues" evidence="9">
    <location>
        <begin position="852"/>
        <end position="861"/>
    </location>
</feature>
<evidence type="ECO:0000259" key="11">
    <source>
        <dbReference type="PROSITE" id="PS50268"/>
    </source>
</evidence>
<keyword evidence="4 8" id="KW-0106">Calcium</keyword>
<dbReference type="PANTHER" id="PTHR24028">
    <property type="entry name" value="CADHERIN-87A"/>
    <property type="match status" value="1"/>
</dbReference>
<dbReference type="GO" id="GO:0005509">
    <property type="term" value="F:calcium ion binding"/>
    <property type="evidence" value="ECO:0007669"/>
    <property type="project" value="UniProtKB-UniRule"/>
</dbReference>
<dbReference type="AlphaFoldDB" id="A0A6J8E0U9"/>
<dbReference type="FunFam" id="2.60.40.60:FF:000015">
    <property type="entry name" value="FAT atypical cadherin 1"/>
    <property type="match status" value="1"/>
</dbReference>
<feature type="compositionally biased region" description="Polar residues" evidence="9">
    <location>
        <begin position="879"/>
        <end position="899"/>
    </location>
</feature>
<dbReference type="OrthoDB" id="6162519at2759"/>
<keyword evidence="2 10" id="KW-0812">Transmembrane</keyword>
<feature type="domain" description="Cadherin" evidence="11">
    <location>
        <begin position="299"/>
        <end position="407"/>
    </location>
</feature>
<dbReference type="InterPro" id="IPR002126">
    <property type="entry name" value="Cadherin-like_dom"/>
</dbReference>
<feature type="region of interest" description="Disordered" evidence="9">
    <location>
        <begin position="834"/>
        <end position="861"/>
    </location>
</feature>
<feature type="compositionally biased region" description="Polar residues" evidence="9">
    <location>
        <begin position="1147"/>
        <end position="1158"/>
    </location>
</feature>
<dbReference type="GO" id="GO:0007156">
    <property type="term" value="P:homophilic cell adhesion via plasma membrane adhesion molecules"/>
    <property type="evidence" value="ECO:0007669"/>
    <property type="project" value="InterPro"/>
</dbReference>
<dbReference type="GO" id="GO:0005886">
    <property type="term" value="C:plasma membrane"/>
    <property type="evidence" value="ECO:0007669"/>
    <property type="project" value="InterPro"/>
</dbReference>
<dbReference type="InterPro" id="IPR050174">
    <property type="entry name" value="Protocadherin/Cadherin-CA"/>
</dbReference>
<proteinExistence type="predicted"/>
<dbReference type="SMART" id="SM00112">
    <property type="entry name" value="CA"/>
    <property type="match status" value="5"/>
</dbReference>
<keyword evidence="3" id="KW-0677">Repeat</keyword>
<feature type="region of interest" description="Disordered" evidence="9">
    <location>
        <begin position="876"/>
        <end position="899"/>
    </location>
</feature>
<feature type="compositionally biased region" description="Acidic residues" evidence="9">
    <location>
        <begin position="1023"/>
        <end position="1033"/>
    </location>
</feature>
<feature type="domain" description="Cadherin" evidence="11">
    <location>
        <begin position="599"/>
        <end position="708"/>
    </location>
</feature>
<evidence type="ECO:0000256" key="1">
    <source>
        <dbReference type="ARBA" id="ARBA00004167"/>
    </source>
</evidence>
<protein>
    <recommendedName>
        <fullName evidence="11">Cadherin domain-containing protein</fullName>
    </recommendedName>
</protein>
<evidence type="ECO:0000256" key="8">
    <source>
        <dbReference type="PROSITE-ProRule" id="PRU00043"/>
    </source>
</evidence>
<feature type="transmembrane region" description="Helical" evidence="10">
    <location>
        <begin position="807"/>
        <end position="828"/>
    </location>
</feature>
<dbReference type="Proteomes" id="UP000507470">
    <property type="component" value="Unassembled WGS sequence"/>
</dbReference>
<feature type="region of interest" description="Disordered" evidence="9">
    <location>
        <begin position="1006"/>
        <end position="1037"/>
    </location>
</feature>
<sequence length="1173" mass="131049">MTKKYISDTPVFEYSDLLNGSLNFHPTSSTDCRNYFKIDGNEVYVIKNLMNDCRKTSFTCKVSCSGVQNDLFLVRKSVPTGLLQFKKEEYVIPVTENTSPIPIFDFSNQLNQTDCYTSTTSRLHIKNNGSGPFVIFDKQVRLVEGSQLDYDSGNTSFTIEMEYTDDIRVATTKLIVNVKDVDDMDPVFNNSKYIYQIFENTVNADWQLTVPKVSAYDKDFGDGRQNLSYSFQDGSVDKGKFAINKVNGRIKVLQPLDREQTSEYDIILKVEQVNNPRRSATASLSVRVKDQNDNLPEFKNEYENVNIDEHASFGTFLCELSATDKDLPPFDETRYHLKTYSNIFYASLDPAGNGEIRVNDSSKLDRETLGNDIYLTVIAVDATNDTEGGNMTLIIKLHDINDNQPIFTEPHGYNFLGNSIGIIGQVNATDEDSSLNGNGVVTYEIPFPHPSISIDKNTGVINLTHPLSDNFELYVEACDSPVQQSSRRCSQVIVMILVTITDIVDVELHANISENVRPGTIVKFIDIKGSFYEIIGENSSFTVGKTSGVVSTFANIDREDGPHIHTVNIHVLSKSSLIFANISLQIKVLDVNDNPPVFENNDNFFELPDPLSQGADIGYISATDKDSDDNGAIQYIIPETITSRYFSINETTGNISLVEVNLPHGKEFFQLIIIARDKGNPPLQSSCNIYISRTFITDLIVRIEAPLDSTVLKAQRLEYERKLSQVLSLKVTIEDVRPKEITRTTRNAVSQPRSFMDISAKNLTGSKVPSEELQRIVLQNMEGIQLLFLQENSPIALEDSTFTASQIGLVVLAAIILVGGILATIFIFRKKRRPSDENSVSSDDEEKAPINNDENQVNDTVSMQSIEVAVDLEEERIQTSDYDSSQNSNEQAMSESSAVGTINPAFQNETETLNMSAINVLSTTDEAEQHLNQLNDLLNMEENQVPNADYEIVDAVTDHQGVKNPDDQNAAHVSNGTAQELFSPKATSTYGNKIGSEHELLNPKQTRVTVNGEVKDDLNESSGESEVDYENSENENKKVLEGNKGRELDQESEEFIMSSKKTKETNINYSTTMDKHSYEHIDDVLDEEPDIDYNDKQVRFSTVVLDSEENKLEPLKLGDDDRKDTDFISNGTHNPGDSEEEDEQTAIEPNNDGTNGNVNEHGLLLDEEEVTAF</sequence>